<dbReference type="OrthoDB" id="9800801at2"/>
<dbReference type="GO" id="GO:0003677">
    <property type="term" value="F:DNA binding"/>
    <property type="evidence" value="ECO:0007669"/>
    <property type="project" value="InterPro"/>
</dbReference>
<dbReference type="RefSeq" id="WP_055186172.1">
    <property type="nucleotide sequence ID" value="NZ_CYXN01000013.1"/>
</dbReference>
<dbReference type="Pfam" id="PF01555">
    <property type="entry name" value="N6_N4_Mtase"/>
    <property type="match status" value="1"/>
</dbReference>
<keyword evidence="2 7" id="KW-0489">Methyltransferase</keyword>
<evidence type="ECO:0000313" key="7">
    <source>
        <dbReference type="EMBL" id="CUN05827.1"/>
    </source>
</evidence>
<keyword evidence="5" id="KW-0680">Restriction system</keyword>
<dbReference type="AlphaFoldDB" id="A0A173TUS4"/>
<keyword evidence="4" id="KW-0949">S-adenosyl-L-methionine</keyword>
<organism evidence="7 8">
    <name type="scientific">Faecalibacterium prausnitzii</name>
    <dbReference type="NCBI Taxonomy" id="853"/>
    <lineage>
        <taxon>Bacteria</taxon>
        <taxon>Bacillati</taxon>
        <taxon>Bacillota</taxon>
        <taxon>Clostridia</taxon>
        <taxon>Eubacteriales</taxon>
        <taxon>Oscillospiraceae</taxon>
        <taxon>Faecalibacterium</taxon>
    </lineage>
</organism>
<reference evidence="7 8" key="1">
    <citation type="submission" date="2015-09" db="EMBL/GenBank/DDBJ databases">
        <authorList>
            <consortium name="Pathogen Informatics"/>
        </authorList>
    </citation>
    <scope>NUCLEOTIDE SEQUENCE [LARGE SCALE GENOMIC DNA]</scope>
    <source>
        <strain evidence="7 8">2789STDY5834970</strain>
    </source>
</reference>
<dbReference type="InterPro" id="IPR002941">
    <property type="entry name" value="DNA_methylase_N4/N6"/>
</dbReference>
<evidence type="ECO:0000256" key="3">
    <source>
        <dbReference type="ARBA" id="ARBA00022679"/>
    </source>
</evidence>
<name>A0A173TUS4_9FIRM</name>
<dbReference type="PRINTS" id="PR00506">
    <property type="entry name" value="D21N6MTFRASE"/>
</dbReference>
<evidence type="ECO:0000313" key="8">
    <source>
        <dbReference type="Proteomes" id="UP000095649"/>
    </source>
</evidence>
<dbReference type="PROSITE" id="PS00092">
    <property type="entry name" value="N6_MTASE"/>
    <property type="match status" value="1"/>
</dbReference>
<keyword evidence="3 7" id="KW-0808">Transferase</keyword>
<dbReference type="InterPro" id="IPR029063">
    <property type="entry name" value="SAM-dependent_MTases_sf"/>
</dbReference>
<evidence type="ECO:0000256" key="2">
    <source>
        <dbReference type="ARBA" id="ARBA00022603"/>
    </source>
</evidence>
<evidence type="ECO:0000256" key="1">
    <source>
        <dbReference type="ARBA" id="ARBA00006594"/>
    </source>
</evidence>
<dbReference type="PIRSF" id="PIRSF015855">
    <property type="entry name" value="TypeIII_Mtase_mKpnI"/>
    <property type="match status" value="1"/>
</dbReference>
<dbReference type="GO" id="GO:0008170">
    <property type="term" value="F:N-methyltransferase activity"/>
    <property type="evidence" value="ECO:0007669"/>
    <property type="project" value="InterPro"/>
</dbReference>
<feature type="domain" description="DNA methylase N-4/N-6" evidence="6">
    <location>
        <begin position="127"/>
        <end position="482"/>
    </location>
</feature>
<evidence type="ECO:0000256" key="4">
    <source>
        <dbReference type="ARBA" id="ARBA00022691"/>
    </source>
</evidence>
<sequence>MNNKLPLQTPNLTSQNIDKIAALFPNCITEMLDEEKSTPDHKVYKRGINFELLKQMLSPDVVDGDEAYEFTWVGKKASIVEANKPIRKTLRPCPAESKNWDDTENLYIEGDNLEVLKLLQESYLGKVKMIYIDPPYNTGTDNFVYPDDFTMETSEYEDGIGLRDDDGNKLFKENTRSNPRFHSDWCSMLYARLLVSRNFLSEDGVIFISIDDNEVSALKSICDEIFGASNFVAELVWEKKKKGSFLSNSITNVKEYIVVYCKDADSFEGLIGEIKTNTETYPCINAVNKRELRTIPSGIISKYKEKNFFLPKGTEISDTTMSIVLHSDLVIKNSMLAQDLVLEGNWRYSQSAMTQYAKKKELYITRDLYLRRIVNETRYKTLKDWLPRVGDDSDVSYNAPIDLNNLNRSGWGSNEDADEELRLIFGVQKILDYPKPTRLIEKLLASYRNTKDCVCLDFFSGSATTANAVMQLNAKDGGHRKFIMVQLPEPCDEDGEAYKAGYKNICEIGKERIRRAGEKIKQEDDCWKCVPLNRMDGSKPGDDTTAKIVKTIDAGDGKPPIEMVDISKNPDVGFRVFKLDDTNMKDVYYSAEEYSQTNLEDLESNIKEDRTDLDLLFGCLLDWGLPLSMPYRSEKIDNCTVHTYAPGDAALNVPDALIACFDSNVPENVIKEIAKRKPRRAVFRDSSFASSPEKINVFEIFKLYAPDTDVKVI</sequence>
<evidence type="ECO:0000259" key="6">
    <source>
        <dbReference type="Pfam" id="PF01555"/>
    </source>
</evidence>
<comment type="similarity">
    <text evidence="1">Belongs to the N(4)/N(6)-methyltransferase family.</text>
</comment>
<dbReference type="EMBL" id="CYXN01000013">
    <property type="protein sequence ID" value="CUN05827.1"/>
    <property type="molecule type" value="Genomic_DNA"/>
</dbReference>
<dbReference type="GO" id="GO:0009307">
    <property type="term" value="P:DNA restriction-modification system"/>
    <property type="evidence" value="ECO:0007669"/>
    <property type="project" value="UniProtKB-KW"/>
</dbReference>
<proteinExistence type="inferred from homology"/>
<dbReference type="InterPro" id="IPR002295">
    <property type="entry name" value="N4/N6-MTase_EcoPI_Mod-like"/>
</dbReference>
<gene>
    <name evidence="7" type="ORF">ERS852582_01730</name>
</gene>
<evidence type="ECO:0000256" key="5">
    <source>
        <dbReference type="ARBA" id="ARBA00022747"/>
    </source>
</evidence>
<dbReference type="Proteomes" id="UP000095649">
    <property type="component" value="Unassembled WGS sequence"/>
</dbReference>
<dbReference type="Gene3D" id="3.40.50.150">
    <property type="entry name" value="Vaccinia Virus protein VP39"/>
    <property type="match status" value="1"/>
</dbReference>
<protein>
    <submittedName>
        <fullName evidence="7">Putative methyltransferase</fullName>
    </submittedName>
</protein>
<accession>A0A173TUS4</accession>
<dbReference type="SUPFAM" id="SSF53335">
    <property type="entry name" value="S-adenosyl-L-methionine-dependent methyltransferases"/>
    <property type="match status" value="1"/>
</dbReference>
<dbReference type="GO" id="GO:0032259">
    <property type="term" value="P:methylation"/>
    <property type="evidence" value="ECO:0007669"/>
    <property type="project" value="UniProtKB-KW"/>
</dbReference>
<dbReference type="InterPro" id="IPR002052">
    <property type="entry name" value="DNA_methylase_N6_adenine_CS"/>
</dbReference>